<evidence type="ECO:0000313" key="2">
    <source>
        <dbReference type="Proteomes" id="UP000250369"/>
    </source>
</evidence>
<dbReference type="AlphaFoldDB" id="A0A329MBX5"/>
<keyword evidence="2" id="KW-1185">Reference proteome</keyword>
<proteinExistence type="predicted"/>
<dbReference type="Gene3D" id="1.10.10.1150">
    <property type="entry name" value="Coenzyme PQQ synthesis protein D (PqqD)"/>
    <property type="match status" value="1"/>
</dbReference>
<name>A0A329MBX5_9BACL</name>
<protein>
    <recommendedName>
        <fullName evidence="3">PqqD family protein</fullName>
    </recommendedName>
</protein>
<evidence type="ECO:0008006" key="3">
    <source>
        <dbReference type="Google" id="ProtNLM"/>
    </source>
</evidence>
<dbReference type="InterPro" id="IPR041881">
    <property type="entry name" value="PqqD_sf"/>
</dbReference>
<dbReference type="OrthoDB" id="2882895at2"/>
<sequence>MNMNTTTMYKRTMQMEAVAVGEEWIVMNTAKLTVTKMNEVGGFIWAELKEDGDVMSLARKLQERYDISEEIALQDVKLFLAELEIAELIEHAG</sequence>
<accession>A0A329MBX5</accession>
<dbReference type="Pfam" id="PF05402">
    <property type="entry name" value="PqqD"/>
    <property type="match status" value="1"/>
</dbReference>
<evidence type="ECO:0000313" key="1">
    <source>
        <dbReference type="EMBL" id="RAV16093.1"/>
    </source>
</evidence>
<gene>
    <name evidence="1" type="ORF">DQG23_29310</name>
</gene>
<reference evidence="1 2" key="1">
    <citation type="journal article" date="2009" name="Int. J. Syst. Evol. Microbiol.">
        <title>Paenibacillus contaminans sp. nov., isolated from a contaminated laboratory plate.</title>
        <authorList>
            <person name="Chou J.H."/>
            <person name="Lee J.H."/>
            <person name="Lin M.C."/>
            <person name="Chang P.S."/>
            <person name="Arun A.B."/>
            <person name="Young C.C."/>
            <person name="Chen W.M."/>
        </authorList>
    </citation>
    <scope>NUCLEOTIDE SEQUENCE [LARGE SCALE GENOMIC DNA]</scope>
    <source>
        <strain evidence="1 2">CKOBP-6</strain>
    </source>
</reference>
<dbReference type="InterPro" id="IPR008792">
    <property type="entry name" value="PQQD"/>
</dbReference>
<dbReference type="RefSeq" id="WP_113034599.1">
    <property type="nucleotide sequence ID" value="NZ_QMFB01000022.1"/>
</dbReference>
<comment type="caution">
    <text evidence="1">The sequence shown here is derived from an EMBL/GenBank/DDBJ whole genome shotgun (WGS) entry which is preliminary data.</text>
</comment>
<dbReference type="EMBL" id="QMFB01000022">
    <property type="protein sequence ID" value="RAV16093.1"/>
    <property type="molecule type" value="Genomic_DNA"/>
</dbReference>
<organism evidence="1 2">
    <name type="scientific">Paenibacillus contaminans</name>
    <dbReference type="NCBI Taxonomy" id="450362"/>
    <lineage>
        <taxon>Bacteria</taxon>
        <taxon>Bacillati</taxon>
        <taxon>Bacillota</taxon>
        <taxon>Bacilli</taxon>
        <taxon>Bacillales</taxon>
        <taxon>Paenibacillaceae</taxon>
        <taxon>Paenibacillus</taxon>
    </lineage>
</organism>
<dbReference type="Proteomes" id="UP000250369">
    <property type="component" value="Unassembled WGS sequence"/>
</dbReference>